<dbReference type="GO" id="GO:0006281">
    <property type="term" value="P:DNA repair"/>
    <property type="evidence" value="ECO:0007669"/>
    <property type="project" value="UniProtKB-UniRule"/>
</dbReference>
<dbReference type="Gene3D" id="1.10.150.20">
    <property type="entry name" value="5' to 3' exonuclease, C-terminal subdomain"/>
    <property type="match status" value="1"/>
</dbReference>
<evidence type="ECO:0000259" key="8">
    <source>
        <dbReference type="SMART" id="SM00278"/>
    </source>
</evidence>
<dbReference type="InterPro" id="IPR012340">
    <property type="entry name" value="NA-bd_OB-fold"/>
</dbReference>
<comment type="subcellular location">
    <subcellularLocation>
        <location evidence="6">Cytoplasm</location>
    </subcellularLocation>
</comment>
<evidence type="ECO:0000256" key="5">
    <source>
        <dbReference type="ARBA" id="ARBA00023204"/>
    </source>
</evidence>
<dbReference type="GO" id="GO:0005737">
    <property type="term" value="C:cytoplasm"/>
    <property type="evidence" value="ECO:0007669"/>
    <property type="project" value="UniProtKB-SubCell"/>
</dbReference>
<keyword evidence="1 6" id="KW-0963">Cytoplasm</keyword>
<dbReference type="PATRIC" id="fig|40324.63.peg.5691"/>
<comment type="domain">
    <text evidence="6">Has three domains with a flexible linker between the domains II and III and assumes an 'L' shape. Domain III is highly mobile and contacts RuvB.</text>
</comment>
<comment type="subunit">
    <text evidence="6">Homotetramer. Forms an RuvA(8)-RuvB(12)-Holliday junction (HJ) complex. HJ DNA is sandwiched between 2 RuvA tetramers; dsDNA enters through RuvA and exits via RuvB. An RuvB hexamer assembles on each DNA strand where it exits the tetramer. Each RuvB hexamer is contacted by two RuvA subunits (via domain III) on 2 adjacent RuvB subunits; this complex drives branch migration. In the full resolvosome a probable DNA-RuvA(4)-RuvB(12)-RuvC(2) complex forms which resolves the HJ.</text>
</comment>
<comment type="similarity">
    <text evidence="6">Belongs to the RuvA family.</text>
</comment>
<evidence type="ECO:0000256" key="2">
    <source>
        <dbReference type="ARBA" id="ARBA00022763"/>
    </source>
</evidence>
<dbReference type="AlphaFoldDB" id="A0A0F5ZMS9"/>
<reference evidence="9 10" key="1">
    <citation type="submission" date="2015-03" db="EMBL/GenBank/DDBJ databases">
        <title>Draft genome of Stenotrophomonas maltophila isolated from urine specimen.</title>
        <authorList>
            <person name="Murugan N."/>
            <person name="Malathi J."/>
            <person name="Umashankar V."/>
            <person name="Madhavan H."/>
        </authorList>
    </citation>
    <scope>NUCLEOTIDE SEQUENCE [LARGE SCALE GENOMIC DNA]</scope>
    <source>
        <strain evidence="9 10">JMNMN1</strain>
    </source>
</reference>
<keyword evidence="4 6" id="KW-0233">DNA recombination</keyword>
<evidence type="ECO:0000256" key="6">
    <source>
        <dbReference type="HAMAP-Rule" id="MF_00031"/>
    </source>
</evidence>
<evidence type="ECO:0000256" key="4">
    <source>
        <dbReference type="ARBA" id="ARBA00023172"/>
    </source>
</evidence>
<name>A0A0F5ZMS9_STEMA</name>
<dbReference type="EMBL" id="JZRZ01000024">
    <property type="protein sequence ID" value="KKD57008.1"/>
    <property type="molecule type" value="Genomic_DNA"/>
</dbReference>
<dbReference type="Gene3D" id="2.40.50.140">
    <property type="entry name" value="Nucleic acid-binding proteins"/>
    <property type="match status" value="1"/>
</dbReference>
<comment type="function">
    <text evidence="6">The RuvA-RuvB-RuvC complex processes Holliday junction (HJ) DNA during genetic recombination and DNA repair, while the RuvA-RuvB complex plays an important role in the rescue of blocked DNA replication forks via replication fork reversal (RFR). RuvA specifically binds to HJ cruciform DNA, conferring on it an open structure. The RuvB hexamer acts as an ATP-dependent pump, pulling dsDNA into and through the RuvAB complex. HJ branch migration allows RuvC to scan DNA until it finds its consensus sequence, where it cleaves and resolves the cruciform DNA.</text>
</comment>
<dbReference type="SUPFAM" id="SSF47781">
    <property type="entry name" value="RuvA domain 2-like"/>
    <property type="match status" value="1"/>
</dbReference>
<feature type="domain" description="Helix-hairpin-helix DNA-binding motif class 1" evidence="8">
    <location>
        <begin position="108"/>
        <end position="127"/>
    </location>
</feature>
<dbReference type="GO" id="GO:0009378">
    <property type="term" value="F:four-way junction helicase activity"/>
    <property type="evidence" value="ECO:0007669"/>
    <property type="project" value="InterPro"/>
</dbReference>
<dbReference type="InterPro" id="IPR003583">
    <property type="entry name" value="Hlx-hairpin-Hlx_DNA-bd_motif"/>
</dbReference>
<accession>A0A0F5ZMS9</accession>
<feature type="region of interest" description="Domain III" evidence="6">
    <location>
        <begin position="148"/>
        <end position="201"/>
    </location>
</feature>
<comment type="caution">
    <text evidence="9">The sequence shown here is derived from an EMBL/GenBank/DDBJ whole genome shotgun (WGS) entry which is preliminary data.</text>
</comment>
<sequence>MIGRLRGIVAYKAPPWLVVDVNGVGYELEAPMSTFYDLPELGREVTLYTHYSQKEDSVSLYGFLREGERRLFRDVQKVSGIGAKIALAVLSGVTVEEFARMVQAGDITALTRIPGIGKKTAERMVLELRDRAAQFGAGGALPTGSGPAPADPLSDATVALQQLGYKPASPQGRVTASPQPDTAPPTTERPEPLWLWLLLWN</sequence>
<keyword evidence="5 6" id="KW-0234">DNA repair</keyword>
<dbReference type="Pfam" id="PF14520">
    <property type="entry name" value="HHH_5"/>
    <property type="match status" value="1"/>
</dbReference>
<feature type="region of interest" description="Disordered" evidence="7">
    <location>
        <begin position="167"/>
        <end position="189"/>
    </location>
</feature>
<dbReference type="InterPro" id="IPR000085">
    <property type="entry name" value="RuvA"/>
</dbReference>
<keyword evidence="3 6" id="KW-0238">DNA-binding</keyword>
<keyword evidence="9" id="KW-0347">Helicase</keyword>
<dbReference type="InterPro" id="IPR010994">
    <property type="entry name" value="RuvA_2-like"/>
</dbReference>
<gene>
    <name evidence="6" type="primary">ruvA</name>
    <name evidence="9" type="ORF">VM57_15420</name>
</gene>
<dbReference type="Proteomes" id="UP000243478">
    <property type="component" value="Unassembled WGS sequence"/>
</dbReference>
<feature type="domain" description="Helix-hairpin-helix DNA-binding motif class 1" evidence="8">
    <location>
        <begin position="73"/>
        <end position="92"/>
    </location>
</feature>
<dbReference type="SUPFAM" id="SSF50249">
    <property type="entry name" value="Nucleic acid-binding proteins"/>
    <property type="match status" value="1"/>
</dbReference>
<dbReference type="InterPro" id="IPR013849">
    <property type="entry name" value="DNA_helicase_Holl-junc_RuvA_I"/>
</dbReference>
<keyword evidence="9" id="KW-0547">Nucleotide-binding</keyword>
<evidence type="ECO:0000256" key="3">
    <source>
        <dbReference type="ARBA" id="ARBA00023125"/>
    </source>
</evidence>
<dbReference type="HAMAP" id="MF_00031">
    <property type="entry name" value="DNA_HJ_migration_RuvA"/>
    <property type="match status" value="1"/>
</dbReference>
<keyword evidence="2 6" id="KW-0227">DNA damage</keyword>
<protein>
    <recommendedName>
        <fullName evidence="6">Holliday junction branch migration complex subunit RuvA</fullName>
    </recommendedName>
</protein>
<feature type="region of interest" description="Domain I" evidence="6">
    <location>
        <begin position="1"/>
        <end position="64"/>
    </location>
</feature>
<dbReference type="Pfam" id="PF01330">
    <property type="entry name" value="RuvA_N"/>
    <property type="match status" value="1"/>
</dbReference>
<comment type="caution">
    <text evidence="6">Lacks conserved residue(s) required for the propagation of feature annotation.</text>
</comment>
<evidence type="ECO:0000313" key="10">
    <source>
        <dbReference type="Proteomes" id="UP000243478"/>
    </source>
</evidence>
<proteinExistence type="inferred from homology"/>
<dbReference type="GO" id="GO:0006310">
    <property type="term" value="P:DNA recombination"/>
    <property type="evidence" value="ECO:0007669"/>
    <property type="project" value="UniProtKB-UniRule"/>
</dbReference>
<evidence type="ECO:0000256" key="7">
    <source>
        <dbReference type="SAM" id="MobiDB-lite"/>
    </source>
</evidence>
<evidence type="ECO:0000256" key="1">
    <source>
        <dbReference type="ARBA" id="ARBA00022490"/>
    </source>
</evidence>
<dbReference type="NCBIfam" id="TIGR00084">
    <property type="entry name" value="ruvA"/>
    <property type="match status" value="1"/>
</dbReference>
<dbReference type="SMART" id="SM00278">
    <property type="entry name" value="HhH1"/>
    <property type="match status" value="2"/>
</dbReference>
<keyword evidence="9" id="KW-0378">Hydrolase</keyword>
<evidence type="ECO:0000313" key="9">
    <source>
        <dbReference type="EMBL" id="KKD57008.1"/>
    </source>
</evidence>
<dbReference type="GO" id="GO:0005524">
    <property type="term" value="F:ATP binding"/>
    <property type="evidence" value="ECO:0007669"/>
    <property type="project" value="InterPro"/>
</dbReference>
<organism evidence="9 10">
    <name type="scientific">Stenotrophomonas maltophilia</name>
    <name type="common">Pseudomonas maltophilia</name>
    <name type="synonym">Xanthomonas maltophilia</name>
    <dbReference type="NCBI Taxonomy" id="40324"/>
    <lineage>
        <taxon>Bacteria</taxon>
        <taxon>Pseudomonadati</taxon>
        <taxon>Pseudomonadota</taxon>
        <taxon>Gammaproteobacteria</taxon>
        <taxon>Lysobacterales</taxon>
        <taxon>Lysobacteraceae</taxon>
        <taxon>Stenotrophomonas</taxon>
        <taxon>Stenotrophomonas maltophilia group</taxon>
    </lineage>
</organism>
<keyword evidence="9" id="KW-0067">ATP-binding</keyword>
<dbReference type="GO" id="GO:0048476">
    <property type="term" value="C:Holliday junction resolvase complex"/>
    <property type="evidence" value="ECO:0007669"/>
    <property type="project" value="UniProtKB-UniRule"/>
</dbReference>
<dbReference type="GO" id="GO:0000400">
    <property type="term" value="F:four-way junction DNA binding"/>
    <property type="evidence" value="ECO:0007669"/>
    <property type="project" value="UniProtKB-UniRule"/>
</dbReference>